<dbReference type="InterPro" id="IPR011990">
    <property type="entry name" value="TPR-like_helical_dom_sf"/>
</dbReference>
<sequence>MPVRTSRKHPLDGVRAQGEGSVHFSEAKVNAMTVESLSDKVPEEVTKKQLTATSFWARPVLKIDGNSNDSRYAKMNRNHRVPYRFCDLLESCILNSSWENQVFDEENSHSATYFAMASSSVEKPDPAISYKNDLWGYEVRSSSDDCITFLNKYYIEVLSYGRDKRVILQAADADNCCALACGLAAVYLWAPQKSTTLPPRALIYLTAAKENLVLESYPRDLLTLKRGQTLCFNMGRSADMLRLALKALPFNVERGYVFGMLAFALVEVGSIREGESAARMALTIEAQDIWAQHATYINALGLLLRMEIRVDSSIVQERILQVVSSLKERAFEHQELLLDLLAIWAFGRADQPEEAIEMAESVKSKNLAPNSVDVLLAPQCRVLINHSLTVSRCSWQQPCASAEGVLGASNEQLDVFEDLWCISSLRAGHVTQVVEVAERLTREKPGISFAWRVLEEAYSKSGQAPEAIFAGSRARVLELAGEEELLNMSSLYL</sequence>
<organism evidence="5 6">
    <name type="scientific">Marchantia polymorpha subsp. ruderalis</name>
    <dbReference type="NCBI Taxonomy" id="1480154"/>
    <lineage>
        <taxon>Eukaryota</taxon>
        <taxon>Viridiplantae</taxon>
        <taxon>Streptophyta</taxon>
        <taxon>Embryophyta</taxon>
        <taxon>Marchantiophyta</taxon>
        <taxon>Marchantiopsida</taxon>
        <taxon>Marchantiidae</taxon>
        <taxon>Marchantiales</taxon>
        <taxon>Marchantiaceae</taxon>
        <taxon>Marchantia</taxon>
    </lineage>
</organism>
<accession>A0A176W894</accession>
<dbReference type="PANTHER" id="PTHR16263:SF4">
    <property type="entry name" value="TETRATRICOPEPTIDE REPEAT PROTEIN 38"/>
    <property type="match status" value="1"/>
</dbReference>
<keyword evidence="4" id="KW-0802">TPR repeat</keyword>
<dbReference type="PANTHER" id="PTHR16263">
    <property type="entry name" value="TETRATRICOPEPTIDE REPEAT PROTEIN 38"/>
    <property type="match status" value="1"/>
</dbReference>
<evidence type="ECO:0000256" key="2">
    <source>
        <dbReference type="ARBA" id="ARBA00019992"/>
    </source>
</evidence>
<keyword evidence="3" id="KW-0677">Repeat</keyword>
<proteinExistence type="inferred from homology"/>
<comment type="caution">
    <text evidence="5">The sequence shown here is derived from an EMBL/GenBank/DDBJ whole genome shotgun (WGS) entry which is preliminary data.</text>
</comment>
<evidence type="ECO:0000256" key="1">
    <source>
        <dbReference type="ARBA" id="ARBA00005857"/>
    </source>
</evidence>
<evidence type="ECO:0000256" key="4">
    <source>
        <dbReference type="ARBA" id="ARBA00022803"/>
    </source>
</evidence>
<comment type="similarity">
    <text evidence="1">Belongs to the TTC38 family.</text>
</comment>
<dbReference type="Gene3D" id="1.25.40.10">
    <property type="entry name" value="Tetratricopeptide repeat domain"/>
    <property type="match status" value="1"/>
</dbReference>
<evidence type="ECO:0000256" key="3">
    <source>
        <dbReference type="ARBA" id="ARBA00022737"/>
    </source>
</evidence>
<evidence type="ECO:0000313" key="5">
    <source>
        <dbReference type="EMBL" id="OAE29328.1"/>
    </source>
</evidence>
<protein>
    <recommendedName>
        <fullName evidence="2">Tetratricopeptide repeat protein 38</fullName>
    </recommendedName>
</protein>
<dbReference type="EMBL" id="LVLJ01001475">
    <property type="protein sequence ID" value="OAE29328.1"/>
    <property type="molecule type" value="Genomic_DNA"/>
</dbReference>
<keyword evidence="6" id="KW-1185">Reference proteome</keyword>
<reference evidence="5" key="1">
    <citation type="submission" date="2016-03" db="EMBL/GenBank/DDBJ databases">
        <title>Mechanisms controlling the formation of the plant cell surface in tip-growing cells are functionally conserved among land plants.</title>
        <authorList>
            <person name="Honkanen S."/>
            <person name="Jones V.A."/>
            <person name="Morieri G."/>
            <person name="Champion C."/>
            <person name="Hetherington A.J."/>
            <person name="Kelly S."/>
            <person name="Saint-Marcoux D."/>
            <person name="Proust H."/>
            <person name="Prescott H."/>
            <person name="Dolan L."/>
        </authorList>
    </citation>
    <scope>NUCLEOTIDE SEQUENCE [LARGE SCALE GENOMIC DNA]</scope>
    <source>
        <tissue evidence="5">Whole gametophyte</tissue>
    </source>
</reference>
<dbReference type="InterPro" id="IPR033891">
    <property type="entry name" value="TTC38"/>
</dbReference>
<dbReference type="Proteomes" id="UP000077202">
    <property type="component" value="Unassembled WGS sequence"/>
</dbReference>
<evidence type="ECO:0000313" key="6">
    <source>
        <dbReference type="Proteomes" id="UP000077202"/>
    </source>
</evidence>
<gene>
    <name evidence="5" type="ORF">AXG93_3102s1550</name>
</gene>
<dbReference type="AlphaFoldDB" id="A0A176W894"/>
<name>A0A176W894_MARPO</name>